<comment type="caution">
    <text evidence="3">The sequence shown here is derived from an EMBL/GenBank/DDBJ whole genome shotgun (WGS) entry which is preliminary data.</text>
</comment>
<dbReference type="NCBIfam" id="TIGR01643">
    <property type="entry name" value="YD_repeat_2x"/>
    <property type="match status" value="1"/>
</dbReference>
<keyword evidence="2" id="KW-0732">Signal</keyword>
<sequence length="346" mass="38577">MRWKFLTAIALCAALVAVPTLTFQGRARNQAQAAESLSPEAQPYNTVVRWTRETQSNKMGDDIVMTLGYNAQGDTVVTVLENEEPIITTYTYDEQGRKVAVHSYDDGKEFVYSQYAYNEQGDQTQWIYQARTAEGVTETVCTYEYTYDANGEITQKDSYQNDVLTARETYSREHTNEGTVVRTITDGDLASDLTCYDDNGKPLWREKGEYRMVYYYDDQGRETENCVINAGMQQNRTLTVYGDDGNAIRRILYGTDINDVVSTSEIETLTGAPKAWVDFAQSQNTTVIVAQGQEQEQPKEEQPAQTTEQAADQTAADGQTVTTDGQAAATEATQQAQTNPTTPTTP</sequence>
<feature type="signal peptide" evidence="2">
    <location>
        <begin position="1"/>
        <end position="22"/>
    </location>
</feature>
<gene>
    <name evidence="3" type="ORF">B5F17_07175</name>
</gene>
<protein>
    <recommendedName>
        <fullName evidence="5">DUF4595 domain-containing protein</fullName>
    </recommendedName>
</protein>
<dbReference type="Proteomes" id="UP000195897">
    <property type="component" value="Unassembled WGS sequence"/>
</dbReference>
<reference evidence="4" key="1">
    <citation type="submission" date="2017-04" db="EMBL/GenBank/DDBJ databases">
        <title>Function of individual gut microbiota members based on whole genome sequencing of pure cultures obtained from chicken caecum.</title>
        <authorList>
            <person name="Medvecky M."/>
            <person name="Cejkova D."/>
            <person name="Polansky O."/>
            <person name="Karasova D."/>
            <person name="Kubasova T."/>
            <person name="Cizek A."/>
            <person name="Rychlik I."/>
        </authorList>
    </citation>
    <scope>NUCLEOTIDE SEQUENCE [LARGE SCALE GENOMIC DNA]</scope>
    <source>
        <strain evidence="4">An180</strain>
    </source>
</reference>
<feature type="chain" id="PRO_5038610930" description="DUF4595 domain-containing protein" evidence="2">
    <location>
        <begin position="23"/>
        <end position="346"/>
    </location>
</feature>
<dbReference type="AlphaFoldDB" id="A0A1Y4LDV1"/>
<evidence type="ECO:0000313" key="4">
    <source>
        <dbReference type="Proteomes" id="UP000195897"/>
    </source>
</evidence>
<evidence type="ECO:0000313" key="3">
    <source>
        <dbReference type="EMBL" id="OUP53011.1"/>
    </source>
</evidence>
<dbReference type="InterPro" id="IPR006530">
    <property type="entry name" value="YD"/>
</dbReference>
<evidence type="ECO:0000256" key="2">
    <source>
        <dbReference type="SAM" id="SignalP"/>
    </source>
</evidence>
<accession>A0A1Y4LDV1</accession>
<feature type="compositionally biased region" description="Low complexity" evidence="1">
    <location>
        <begin position="303"/>
        <end position="346"/>
    </location>
</feature>
<evidence type="ECO:0008006" key="5">
    <source>
        <dbReference type="Google" id="ProtNLM"/>
    </source>
</evidence>
<feature type="region of interest" description="Disordered" evidence="1">
    <location>
        <begin position="292"/>
        <end position="346"/>
    </location>
</feature>
<evidence type="ECO:0000256" key="1">
    <source>
        <dbReference type="SAM" id="MobiDB-lite"/>
    </source>
</evidence>
<dbReference type="EMBL" id="NFKK01000006">
    <property type="protein sequence ID" value="OUP53011.1"/>
    <property type="molecule type" value="Genomic_DNA"/>
</dbReference>
<dbReference type="Gene3D" id="2.180.10.10">
    <property type="entry name" value="RHS repeat-associated core"/>
    <property type="match status" value="1"/>
</dbReference>
<proteinExistence type="predicted"/>
<organism evidence="3 4">
    <name type="scientific">Butyricicoccus pullicaecorum</name>
    <dbReference type="NCBI Taxonomy" id="501571"/>
    <lineage>
        <taxon>Bacteria</taxon>
        <taxon>Bacillati</taxon>
        <taxon>Bacillota</taxon>
        <taxon>Clostridia</taxon>
        <taxon>Eubacteriales</taxon>
        <taxon>Butyricicoccaceae</taxon>
        <taxon>Butyricicoccus</taxon>
    </lineage>
</organism>
<name>A0A1Y4LDV1_9FIRM</name>
<dbReference type="RefSeq" id="WP_087372394.1">
    <property type="nucleotide sequence ID" value="NZ_NFKK01000006.1"/>
</dbReference>